<comment type="caution">
    <text evidence="1">The sequence shown here is derived from an EMBL/GenBank/DDBJ whole genome shotgun (WGS) entry which is preliminary data.</text>
</comment>
<reference evidence="1" key="1">
    <citation type="submission" date="2020-06" db="EMBL/GenBank/DDBJ databases">
        <title>WGS assembly of Ceratodon purpureus strain R40.</title>
        <authorList>
            <person name="Carey S.B."/>
            <person name="Jenkins J."/>
            <person name="Shu S."/>
            <person name="Lovell J.T."/>
            <person name="Sreedasyam A."/>
            <person name="Maumus F."/>
            <person name="Tiley G.P."/>
            <person name="Fernandez-Pozo N."/>
            <person name="Barry K."/>
            <person name="Chen C."/>
            <person name="Wang M."/>
            <person name="Lipzen A."/>
            <person name="Daum C."/>
            <person name="Saski C.A."/>
            <person name="Payton A.C."/>
            <person name="Mcbreen J.C."/>
            <person name="Conrad R.E."/>
            <person name="Kollar L.M."/>
            <person name="Olsson S."/>
            <person name="Huttunen S."/>
            <person name="Landis J.B."/>
            <person name="Wickett N.J."/>
            <person name="Johnson M.G."/>
            <person name="Rensing S.A."/>
            <person name="Grimwood J."/>
            <person name="Schmutz J."/>
            <person name="Mcdaniel S.F."/>
        </authorList>
    </citation>
    <scope>NUCLEOTIDE SEQUENCE</scope>
    <source>
        <strain evidence="1">R40</strain>
    </source>
</reference>
<accession>A0A8T0HV49</accession>
<gene>
    <name evidence="1" type="ORF">KC19_VG299100</name>
</gene>
<name>A0A8T0HV49_CERPU</name>
<evidence type="ECO:0000313" key="1">
    <source>
        <dbReference type="EMBL" id="KAG0574874.1"/>
    </source>
</evidence>
<proteinExistence type="predicted"/>
<dbReference type="AlphaFoldDB" id="A0A8T0HV49"/>
<dbReference type="EMBL" id="CM026426">
    <property type="protein sequence ID" value="KAG0574874.1"/>
    <property type="molecule type" value="Genomic_DNA"/>
</dbReference>
<organism evidence="1 2">
    <name type="scientific">Ceratodon purpureus</name>
    <name type="common">Fire moss</name>
    <name type="synonym">Dicranum purpureum</name>
    <dbReference type="NCBI Taxonomy" id="3225"/>
    <lineage>
        <taxon>Eukaryota</taxon>
        <taxon>Viridiplantae</taxon>
        <taxon>Streptophyta</taxon>
        <taxon>Embryophyta</taxon>
        <taxon>Bryophyta</taxon>
        <taxon>Bryophytina</taxon>
        <taxon>Bryopsida</taxon>
        <taxon>Dicranidae</taxon>
        <taxon>Pseudoditrichales</taxon>
        <taxon>Ditrichaceae</taxon>
        <taxon>Ceratodon</taxon>
    </lineage>
</organism>
<dbReference type="Proteomes" id="UP000822688">
    <property type="component" value="Chromosome V"/>
</dbReference>
<protein>
    <submittedName>
        <fullName evidence="1">Uncharacterized protein</fullName>
    </submittedName>
</protein>
<keyword evidence="2" id="KW-1185">Reference proteome</keyword>
<sequence>MSLAVMMGTLFDNIFSGSAAAMGPLAASIMRVTKGKRRGDSDTGLQRRKRQKFPPKLVSLEGLGFGVMNFDYVAKSGTCFFDHSACCQAEKPKIHPLGAGARCYANAVGSSSFQMTLLSLLCPILEI</sequence>
<evidence type="ECO:0000313" key="2">
    <source>
        <dbReference type="Proteomes" id="UP000822688"/>
    </source>
</evidence>